<dbReference type="RefSeq" id="WP_190299749.1">
    <property type="nucleotide sequence ID" value="NZ_CP061173.1"/>
</dbReference>
<dbReference type="Proteomes" id="UP000516384">
    <property type="component" value="Plasmid pPlas1"/>
</dbReference>
<evidence type="ECO:0000313" key="2">
    <source>
        <dbReference type="Proteomes" id="UP000516384"/>
    </source>
</evidence>
<accession>A0A7H0YH84</accession>
<geneLocation type="plasmid" evidence="1 2">
    <name>pPlas1</name>
</geneLocation>
<sequence>MIIRVTDSLGNVAVVNNDLQENGAVRIQGSPLLVPHLNSLINQHLTPLRGAASAIDEKYLIRTRDGYPDELYKASDLYLQERFIAVDCPLFGYEVEIVKE</sequence>
<gene>
    <name evidence="1" type="ORF">IAQ67_28410</name>
</gene>
<reference evidence="1 2" key="1">
    <citation type="submission" date="2020-09" db="EMBL/GenBank/DDBJ databases">
        <title>Characterization of Paenibacillus peoriae strain ZF390 with broad-spectrum antimicrobial activity as a potential biocontrol agent.</title>
        <authorList>
            <person name="Li L."/>
            <person name="Zhao Y."/>
            <person name="Li B."/>
            <person name="Xie X."/>
        </authorList>
    </citation>
    <scope>NUCLEOTIDE SEQUENCE [LARGE SCALE GENOMIC DNA]</scope>
    <source>
        <strain evidence="1 2">ZF390</strain>
        <plasmid evidence="1 2">pPlas1</plasmid>
    </source>
</reference>
<name>A0A7H0YH84_9BACL</name>
<protein>
    <submittedName>
        <fullName evidence="1">Uncharacterized protein</fullName>
    </submittedName>
</protein>
<organism evidence="1 2">
    <name type="scientific">Paenibacillus peoriae</name>
    <dbReference type="NCBI Taxonomy" id="59893"/>
    <lineage>
        <taxon>Bacteria</taxon>
        <taxon>Bacillati</taxon>
        <taxon>Bacillota</taxon>
        <taxon>Bacilli</taxon>
        <taxon>Bacillales</taxon>
        <taxon>Paenibacillaceae</taxon>
        <taxon>Paenibacillus</taxon>
    </lineage>
</organism>
<dbReference type="AlphaFoldDB" id="A0A7H0YH84"/>
<evidence type="ECO:0000313" key="1">
    <source>
        <dbReference type="EMBL" id="QNR70442.1"/>
    </source>
</evidence>
<dbReference type="EMBL" id="CP061173">
    <property type="protein sequence ID" value="QNR70442.1"/>
    <property type="molecule type" value="Genomic_DNA"/>
</dbReference>
<keyword evidence="1" id="KW-0614">Plasmid</keyword>
<proteinExistence type="predicted"/>